<dbReference type="InterPro" id="IPR001898">
    <property type="entry name" value="SLC13A/DASS"/>
</dbReference>
<feature type="transmembrane region" description="Helical" evidence="5">
    <location>
        <begin position="290"/>
        <end position="309"/>
    </location>
</feature>
<feature type="transmembrane region" description="Helical" evidence="5">
    <location>
        <begin position="262"/>
        <end position="284"/>
    </location>
</feature>
<comment type="subcellular location">
    <subcellularLocation>
        <location evidence="1">Membrane</location>
        <topology evidence="1">Multi-pass membrane protein</topology>
    </subcellularLocation>
</comment>
<feature type="transmembrane region" description="Helical" evidence="5">
    <location>
        <begin position="321"/>
        <end position="346"/>
    </location>
</feature>
<dbReference type="EMBL" id="UINC01000462">
    <property type="protein sequence ID" value="SUZ55806.1"/>
    <property type="molecule type" value="Genomic_DNA"/>
</dbReference>
<feature type="transmembrane region" description="Helical" evidence="5">
    <location>
        <begin position="221"/>
        <end position="241"/>
    </location>
</feature>
<dbReference type="PANTHER" id="PTHR10283">
    <property type="entry name" value="SOLUTE CARRIER FAMILY 13 MEMBER"/>
    <property type="match status" value="1"/>
</dbReference>
<dbReference type="NCBIfam" id="TIGR00785">
    <property type="entry name" value="dass"/>
    <property type="match status" value="1"/>
</dbReference>
<evidence type="ECO:0000256" key="3">
    <source>
        <dbReference type="ARBA" id="ARBA00022989"/>
    </source>
</evidence>
<dbReference type="GO" id="GO:1905039">
    <property type="term" value="P:carboxylic acid transmembrane transport"/>
    <property type="evidence" value="ECO:0007669"/>
    <property type="project" value="UniProtKB-ARBA"/>
</dbReference>
<keyword evidence="2 5" id="KW-0812">Transmembrane</keyword>
<evidence type="ECO:0000256" key="2">
    <source>
        <dbReference type="ARBA" id="ARBA00022692"/>
    </source>
</evidence>
<protein>
    <recommendedName>
        <fullName evidence="7">Citrate transporter-like domain-containing protein</fullName>
    </recommendedName>
</protein>
<feature type="non-terminal residue" evidence="6">
    <location>
        <position position="1"/>
    </location>
</feature>
<feature type="transmembrane region" description="Helical" evidence="5">
    <location>
        <begin position="400"/>
        <end position="420"/>
    </location>
</feature>
<dbReference type="Pfam" id="PF00939">
    <property type="entry name" value="Na_sulph_symp"/>
    <property type="match status" value="1"/>
</dbReference>
<dbReference type="GO" id="GO:0008514">
    <property type="term" value="F:organic anion transmembrane transporter activity"/>
    <property type="evidence" value="ECO:0007669"/>
    <property type="project" value="UniProtKB-ARBA"/>
</dbReference>
<evidence type="ECO:0000256" key="1">
    <source>
        <dbReference type="ARBA" id="ARBA00004141"/>
    </source>
</evidence>
<dbReference type="GO" id="GO:0005886">
    <property type="term" value="C:plasma membrane"/>
    <property type="evidence" value="ECO:0007669"/>
    <property type="project" value="TreeGrafter"/>
</dbReference>
<proteinExistence type="predicted"/>
<feature type="transmembrane region" description="Helical" evidence="5">
    <location>
        <begin position="12"/>
        <end position="28"/>
    </location>
</feature>
<feature type="transmembrane region" description="Helical" evidence="5">
    <location>
        <begin position="85"/>
        <end position="104"/>
    </location>
</feature>
<feature type="transmembrane region" description="Helical" evidence="5">
    <location>
        <begin position="366"/>
        <end position="393"/>
    </location>
</feature>
<feature type="transmembrane region" description="Helical" evidence="5">
    <location>
        <begin position="440"/>
        <end position="460"/>
    </location>
</feature>
<evidence type="ECO:0000313" key="6">
    <source>
        <dbReference type="EMBL" id="SUZ55806.1"/>
    </source>
</evidence>
<feature type="transmembrane region" description="Helical" evidence="5">
    <location>
        <begin position="61"/>
        <end position="79"/>
    </location>
</feature>
<feature type="transmembrane region" description="Helical" evidence="5">
    <location>
        <begin position="169"/>
        <end position="187"/>
    </location>
</feature>
<keyword evidence="4 5" id="KW-0472">Membrane</keyword>
<keyword evidence="3 5" id="KW-1133">Transmembrane helix</keyword>
<dbReference type="PANTHER" id="PTHR10283:SF82">
    <property type="entry name" value="SOLUTE CARRIER FAMILY 13 MEMBER 2"/>
    <property type="match status" value="1"/>
</dbReference>
<feature type="transmembrane region" description="Helical" evidence="5">
    <location>
        <begin position="125"/>
        <end position="143"/>
    </location>
</feature>
<sequence length="464" mass="50110">VILNIIYWATQRKWLLISLFLATVLYLLPTPQGLTAAGYHTIIIVLSTILLIIFEPIPLPAVAMLILVFQVLFGIATPNQVASSFMSDAVFFIMGSLMLAVAIVSQDLDKRLALGIINITGHKTWRIIAGFVAVCALLSSFIGEHTVTAMMMPVGLTLVRHTSRDPKKVAGLTSLILFSIAYGSAMGSIGTPSGGGRNVIMIGYLSQFGMGNLTYLDWMKYAYPILLIEIPLAIMILWWTFRPEKTILDSAVRKLKVQVARSGQITGSQITAMGVFVLVFLGWVFLSPKIGLGIVALMGVVLYLAMGLVEWQDLNRNTNWGVIMLFGSAISIGIQMKDTGAALWVANNVIEGLQVITSNVDFSRSFVSIFLTAGLTNILSNAATVAVLGPIVLNMGGNAVMVALSTALASAFAYLTVVASPTCMIIHSSGLVKPSDYLKGGWKMTVMSITVLLLFIHLFWPLMG</sequence>
<accession>A0A381NMF9</accession>
<dbReference type="AlphaFoldDB" id="A0A381NMF9"/>
<evidence type="ECO:0000256" key="5">
    <source>
        <dbReference type="SAM" id="Phobius"/>
    </source>
</evidence>
<name>A0A381NMF9_9ZZZZ</name>
<organism evidence="6">
    <name type="scientific">marine metagenome</name>
    <dbReference type="NCBI Taxonomy" id="408172"/>
    <lineage>
        <taxon>unclassified sequences</taxon>
        <taxon>metagenomes</taxon>
        <taxon>ecological metagenomes</taxon>
    </lineage>
</organism>
<evidence type="ECO:0000256" key="4">
    <source>
        <dbReference type="ARBA" id="ARBA00023136"/>
    </source>
</evidence>
<evidence type="ECO:0008006" key="7">
    <source>
        <dbReference type="Google" id="ProtNLM"/>
    </source>
</evidence>
<reference evidence="6" key="1">
    <citation type="submission" date="2018-05" db="EMBL/GenBank/DDBJ databases">
        <authorList>
            <person name="Lanie J.A."/>
            <person name="Ng W.-L."/>
            <person name="Kazmierczak K.M."/>
            <person name="Andrzejewski T.M."/>
            <person name="Davidsen T.M."/>
            <person name="Wayne K.J."/>
            <person name="Tettelin H."/>
            <person name="Glass J.I."/>
            <person name="Rusch D."/>
            <person name="Podicherti R."/>
            <person name="Tsui H.-C.T."/>
            <person name="Winkler M.E."/>
        </authorList>
    </citation>
    <scope>NUCLEOTIDE SEQUENCE</scope>
</reference>
<gene>
    <name evidence="6" type="ORF">METZ01_LOCUS8660</name>
</gene>